<dbReference type="Pfam" id="PF12911">
    <property type="entry name" value="OppC_N"/>
    <property type="match status" value="1"/>
</dbReference>
<dbReference type="Proteomes" id="UP001596383">
    <property type="component" value="Unassembled WGS sequence"/>
</dbReference>
<evidence type="ECO:0000313" key="2">
    <source>
        <dbReference type="EMBL" id="MFC6768851.1"/>
    </source>
</evidence>
<dbReference type="InterPro" id="IPR025966">
    <property type="entry name" value="OppC_N"/>
</dbReference>
<dbReference type="EMBL" id="JBHSWV010000630">
    <property type="protein sequence ID" value="MFC6768851.1"/>
    <property type="molecule type" value="Genomic_DNA"/>
</dbReference>
<evidence type="ECO:0000313" key="3">
    <source>
        <dbReference type="Proteomes" id="UP001596383"/>
    </source>
</evidence>
<feature type="domain" description="Oligopeptide transport permease C-like N-terminal" evidence="1">
    <location>
        <begin position="2"/>
        <end position="44"/>
    </location>
</feature>
<comment type="caution">
    <text evidence="2">The sequence shown here is derived from an EMBL/GenBank/DDBJ whole genome shotgun (WGS) entry which is preliminary data.</text>
</comment>
<reference evidence="2 3" key="1">
    <citation type="journal article" date="2019" name="Int. J. Syst. Evol. Microbiol.">
        <title>The Global Catalogue of Microorganisms (GCM) 10K type strain sequencing project: providing services to taxonomists for standard genome sequencing and annotation.</title>
        <authorList>
            <consortium name="The Broad Institute Genomics Platform"/>
            <consortium name="The Broad Institute Genome Sequencing Center for Infectious Disease"/>
            <person name="Wu L."/>
            <person name="Ma J."/>
        </authorList>
    </citation>
    <scope>NUCLEOTIDE SEQUENCE [LARGE SCALE GENOMIC DNA]</scope>
    <source>
        <strain evidence="2 3">LMG 29247</strain>
    </source>
</reference>
<dbReference type="GO" id="GO:0005886">
    <property type="term" value="C:plasma membrane"/>
    <property type="evidence" value="ECO:0007669"/>
    <property type="project" value="UniProtKB-SubCell"/>
</dbReference>
<sequence>MRTNTAIRLGSGAVGLLAIVALVGPLVSPYDPTAQALETRLQGPAL</sequence>
<organism evidence="2 3">
    <name type="scientific">Natrinema soli</name>
    <dbReference type="NCBI Taxonomy" id="1930624"/>
    <lineage>
        <taxon>Archaea</taxon>
        <taxon>Methanobacteriati</taxon>
        <taxon>Methanobacteriota</taxon>
        <taxon>Stenosarchaea group</taxon>
        <taxon>Halobacteria</taxon>
        <taxon>Halobacteriales</taxon>
        <taxon>Natrialbaceae</taxon>
        <taxon>Natrinema</taxon>
    </lineage>
</organism>
<gene>
    <name evidence="2" type="ORF">ACFQE6_28745</name>
</gene>
<feature type="non-terminal residue" evidence="2">
    <location>
        <position position="46"/>
    </location>
</feature>
<accession>A0ABD5SZY8</accession>
<proteinExistence type="predicted"/>
<name>A0ABD5SZY8_9EURY</name>
<dbReference type="AlphaFoldDB" id="A0ABD5SZY8"/>
<evidence type="ECO:0000259" key="1">
    <source>
        <dbReference type="Pfam" id="PF12911"/>
    </source>
</evidence>
<protein>
    <submittedName>
        <fullName evidence="2">ABC transporter permease</fullName>
    </submittedName>
</protein>
<keyword evidence="3" id="KW-1185">Reference proteome</keyword>